<feature type="repeat" description="PPR" evidence="7">
    <location>
        <begin position="217"/>
        <end position="251"/>
    </location>
</feature>
<dbReference type="InterPro" id="IPR011990">
    <property type="entry name" value="TPR-like_helical_dom_sf"/>
</dbReference>
<keyword evidence="8" id="KW-1133">Transmembrane helix</keyword>
<feature type="domain" description="HTH myb-type" evidence="11">
    <location>
        <begin position="819"/>
        <end position="876"/>
    </location>
</feature>
<keyword evidence="4" id="KW-0238">DNA-binding</keyword>
<dbReference type="FunFam" id="1.25.40.10:FF:000090">
    <property type="entry name" value="Pentatricopeptide repeat-containing protein, chloroplastic"/>
    <property type="match status" value="1"/>
</dbReference>
<keyword evidence="13" id="KW-1185">Reference proteome</keyword>
<protein>
    <recommendedName>
        <fullName evidence="14">Pentatricopeptide repeat-containing protein</fullName>
    </recommendedName>
</protein>
<dbReference type="EMBL" id="JACMSC010000010">
    <property type="protein sequence ID" value="KAG6503551.1"/>
    <property type="molecule type" value="Genomic_DNA"/>
</dbReference>
<feature type="domain" description="Myb-like" evidence="10">
    <location>
        <begin position="815"/>
        <end position="872"/>
    </location>
</feature>
<keyword evidence="8" id="KW-0472">Membrane</keyword>
<accession>A0A8J5GD50</accession>
<feature type="repeat" description="PPR" evidence="7">
    <location>
        <begin position="419"/>
        <end position="453"/>
    </location>
</feature>
<dbReference type="FunFam" id="1.25.40.10:FF:000031">
    <property type="entry name" value="Pentatricopeptide repeat-containing protein mitochondrial"/>
    <property type="match status" value="1"/>
</dbReference>
<feature type="domain" description="HTH myb-type" evidence="11">
    <location>
        <begin position="762"/>
        <end position="818"/>
    </location>
</feature>
<evidence type="ECO:0000256" key="3">
    <source>
        <dbReference type="ARBA" id="ARBA00023015"/>
    </source>
</evidence>
<gene>
    <name evidence="12" type="ORF">ZIOFF_035867</name>
</gene>
<dbReference type="InterPro" id="IPR046848">
    <property type="entry name" value="E_motif"/>
</dbReference>
<keyword evidence="3" id="KW-0805">Transcription regulation</keyword>
<keyword evidence="2" id="KW-0677">Repeat</keyword>
<dbReference type="Pfam" id="PF00249">
    <property type="entry name" value="Myb_DNA-binding"/>
    <property type="match status" value="2"/>
</dbReference>
<keyword evidence="6" id="KW-0539">Nucleus</keyword>
<comment type="caution">
    <text evidence="12">The sequence shown here is derived from an EMBL/GenBank/DDBJ whole genome shotgun (WGS) entry which is preliminary data.</text>
</comment>
<evidence type="ECO:0000259" key="11">
    <source>
        <dbReference type="PROSITE" id="PS51294"/>
    </source>
</evidence>
<dbReference type="FunFam" id="1.10.10.60:FF:000001">
    <property type="entry name" value="MYB-related transcription factor"/>
    <property type="match status" value="1"/>
</dbReference>
<dbReference type="GO" id="GO:0009451">
    <property type="term" value="P:RNA modification"/>
    <property type="evidence" value="ECO:0007669"/>
    <property type="project" value="InterPro"/>
</dbReference>
<dbReference type="InterPro" id="IPR009057">
    <property type="entry name" value="Homeodomain-like_sf"/>
</dbReference>
<keyword evidence="8" id="KW-0812">Transmembrane</keyword>
<proteinExistence type="predicted"/>
<evidence type="ECO:0000256" key="4">
    <source>
        <dbReference type="ARBA" id="ARBA00023125"/>
    </source>
</evidence>
<keyword evidence="9" id="KW-0732">Signal</keyword>
<evidence type="ECO:0000256" key="1">
    <source>
        <dbReference type="ARBA" id="ARBA00004123"/>
    </source>
</evidence>
<evidence type="ECO:0000313" key="13">
    <source>
        <dbReference type="Proteomes" id="UP000734854"/>
    </source>
</evidence>
<evidence type="ECO:0000256" key="8">
    <source>
        <dbReference type="SAM" id="Phobius"/>
    </source>
</evidence>
<dbReference type="CDD" id="cd00167">
    <property type="entry name" value="SANT"/>
    <property type="match status" value="2"/>
</dbReference>
<feature type="repeat" description="PPR" evidence="7">
    <location>
        <begin position="116"/>
        <end position="150"/>
    </location>
</feature>
<feature type="chain" id="PRO_5035190270" description="Pentatricopeptide repeat-containing protein" evidence="9">
    <location>
        <begin position="23"/>
        <end position="1026"/>
    </location>
</feature>
<evidence type="ECO:0000256" key="2">
    <source>
        <dbReference type="ARBA" id="ARBA00022737"/>
    </source>
</evidence>
<feature type="transmembrane region" description="Helical" evidence="8">
    <location>
        <begin position="688"/>
        <end position="707"/>
    </location>
</feature>
<evidence type="ECO:0000313" key="12">
    <source>
        <dbReference type="EMBL" id="KAG6503551.1"/>
    </source>
</evidence>
<dbReference type="InterPro" id="IPR001005">
    <property type="entry name" value="SANT/Myb"/>
</dbReference>
<name>A0A8J5GD50_ZINOF</name>
<reference evidence="12 13" key="1">
    <citation type="submission" date="2020-08" db="EMBL/GenBank/DDBJ databases">
        <title>Plant Genome Project.</title>
        <authorList>
            <person name="Zhang R.-G."/>
        </authorList>
    </citation>
    <scope>NUCLEOTIDE SEQUENCE [LARGE SCALE GENOMIC DNA]</scope>
    <source>
        <tissue evidence="12">Rhizome</tissue>
    </source>
</reference>
<dbReference type="FunFam" id="1.25.40.10:FF:000344">
    <property type="entry name" value="Pentatricopeptide repeat-containing protein"/>
    <property type="match status" value="1"/>
</dbReference>
<feature type="transmembrane region" description="Helical" evidence="8">
    <location>
        <begin position="719"/>
        <end position="738"/>
    </location>
</feature>
<keyword evidence="5" id="KW-0804">Transcription</keyword>
<dbReference type="Pfam" id="PF01535">
    <property type="entry name" value="PPR"/>
    <property type="match status" value="3"/>
</dbReference>
<dbReference type="InterPro" id="IPR046960">
    <property type="entry name" value="PPR_At4g14850-like_plant"/>
</dbReference>
<feature type="repeat" description="PPR" evidence="7">
    <location>
        <begin position="318"/>
        <end position="352"/>
    </location>
</feature>
<evidence type="ECO:0000256" key="7">
    <source>
        <dbReference type="PROSITE-ProRule" id="PRU00708"/>
    </source>
</evidence>
<dbReference type="GO" id="GO:0003677">
    <property type="term" value="F:DNA binding"/>
    <property type="evidence" value="ECO:0007669"/>
    <property type="project" value="UniProtKB-KW"/>
</dbReference>
<dbReference type="NCBIfam" id="TIGR00756">
    <property type="entry name" value="PPR"/>
    <property type="match status" value="7"/>
</dbReference>
<comment type="subcellular location">
    <subcellularLocation>
        <location evidence="1">Nucleus</location>
    </subcellularLocation>
</comment>
<dbReference type="Gene3D" id="1.10.10.60">
    <property type="entry name" value="Homeodomain-like"/>
    <property type="match status" value="2"/>
</dbReference>
<dbReference type="PROSITE" id="PS51294">
    <property type="entry name" value="HTH_MYB"/>
    <property type="match status" value="2"/>
</dbReference>
<dbReference type="Gene3D" id="1.25.40.10">
    <property type="entry name" value="Tetratricopeptide repeat domain"/>
    <property type="match status" value="5"/>
</dbReference>
<dbReference type="GO" id="GO:0005634">
    <property type="term" value="C:nucleus"/>
    <property type="evidence" value="ECO:0007669"/>
    <property type="project" value="UniProtKB-SubCell"/>
</dbReference>
<evidence type="ECO:0000259" key="10">
    <source>
        <dbReference type="PROSITE" id="PS50090"/>
    </source>
</evidence>
<dbReference type="PROSITE" id="PS51375">
    <property type="entry name" value="PPR"/>
    <property type="match status" value="6"/>
</dbReference>
<evidence type="ECO:0000256" key="9">
    <source>
        <dbReference type="SAM" id="SignalP"/>
    </source>
</evidence>
<sequence>MWAREASVAGVRLGLLLLFVLAEKPATVADAGTMERLGLAASCVSYAAFPSSLAPDGAAFLHSVSSLSALKCLHAVLLKQGGLFLHVATKLLALAASLSPSVRYARNLFDAAPRRDSFMWNTLLRAYADLGPCNEVPFLYAQMHAAGLSPDHFTFPFVVRACAVASAFREGVQAHCDALRHGFASNPFLQTALVTMYAQNGEVSDAELVFGEMHFRNIVSWTSMIAGYVQNFVFGEALGVFRRMVASGTPPNEITMVSVLPALRGPESLVSGMAIHGFAIKLGFDSHPSLANALIAMYARCGSTSVARSLFDEMPDRNLVSWNTMIAMYEQSGEGGKAIKLFRAMLTERVPPNGVTLVSLISACAAMGALETGRWVHGFARNRGLDADVRVGNALVDMYGRCGSVEEARQVFDSLTPKGVVTWSAMIRSYAAHGRVRDALDLFDEMCEQGLRPNTFTYTSVLAACSHGGLVEEGLRHLDGMRAYGLTPTLEHCTCMVDLLGRAGRLAEAYKFIKGMAVEPDIGVWGALLGACRIHGELEMAEAVTEELSRRRGCRNSTVYVLMANMYAEAGRWEEAEKVRERMREMELRKDPGQSFVNTDKSSSSIQRSSSMQQAICNGLEGFLDMATRRYLWRRAMKERTMKGRTTYTQRLVAITLVLLAMLSPLYIDRRTPIELDDEYHSAGGSLQVWLPFVLIILVFVINLTCFMDKKIMRFDPYWIHRFGGSSCGIVMLLLVLGREFTKLRFPLQELEEMGRKSCSSTEELNRGAWTPQEDRVLVSYIATHGAGKWRSLPKITGLKRCGKSCRLRWLNYLRPDIKRGNISNDEEELIIRLHKLLGNSSPIETNRWSLIAGRLPGRTDNEIKNYWHTTLVKKLQGNSSKFEKPYPNVSTQTKSNTSCAVTELPPTETTIVTLPTNTRSIMTQTTCDQDAPLMLPSLAPPEYSSLAMDMVAETWPSDLGAWEETNFDGIPIAKFGFESKGGDGIRNYQDLNDLIANDGATIGNWVEDDGLQPSNTLTPSFWFLS</sequence>
<dbReference type="Pfam" id="PF20431">
    <property type="entry name" value="E_motif"/>
    <property type="match status" value="1"/>
</dbReference>
<evidence type="ECO:0008006" key="14">
    <source>
        <dbReference type="Google" id="ProtNLM"/>
    </source>
</evidence>
<feature type="transmembrane region" description="Helical" evidence="8">
    <location>
        <begin position="648"/>
        <end position="668"/>
    </location>
</feature>
<organism evidence="12 13">
    <name type="scientific">Zingiber officinale</name>
    <name type="common">Ginger</name>
    <name type="synonym">Amomum zingiber</name>
    <dbReference type="NCBI Taxonomy" id="94328"/>
    <lineage>
        <taxon>Eukaryota</taxon>
        <taxon>Viridiplantae</taxon>
        <taxon>Streptophyta</taxon>
        <taxon>Embryophyta</taxon>
        <taxon>Tracheophyta</taxon>
        <taxon>Spermatophyta</taxon>
        <taxon>Magnoliopsida</taxon>
        <taxon>Liliopsida</taxon>
        <taxon>Zingiberales</taxon>
        <taxon>Zingiberaceae</taxon>
        <taxon>Zingiber</taxon>
    </lineage>
</organism>
<dbReference type="SUPFAM" id="SSF46689">
    <property type="entry name" value="Homeodomain-like"/>
    <property type="match status" value="1"/>
</dbReference>
<feature type="domain" description="Myb-like" evidence="10">
    <location>
        <begin position="762"/>
        <end position="814"/>
    </location>
</feature>
<dbReference type="InterPro" id="IPR017930">
    <property type="entry name" value="Myb_dom"/>
</dbReference>
<dbReference type="PANTHER" id="PTHR47926">
    <property type="entry name" value="PENTATRICOPEPTIDE REPEAT-CONTAINING PROTEIN"/>
    <property type="match status" value="1"/>
</dbReference>
<evidence type="ECO:0000256" key="6">
    <source>
        <dbReference type="ARBA" id="ARBA00023242"/>
    </source>
</evidence>
<dbReference type="AlphaFoldDB" id="A0A8J5GD50"/>
<dbReference type="InterPro" id="IPR002885">
    <property type="entry name" value="PPR_rpt"/>
</dbReference>
<evidence type="ECO:0000256" key="5">
    <source>
        <dbReference type="ARBA" id="ARBA00023163"/>
    </source>
</evidence>
<dbReference type="GO" id="GO:0003723">
    <property type="term" value="F:RNA binding"/>
    <property type="evidence" value="ECO:0007669"/>
    <property type="project" value="InterPro"/>
</dbReference>
<feature type="signal peptide" evidence="9">
    <location>
        <begin position="1"/>
        <end position="22"/>
    </location>
</feature>
<dbReference type="PROSITE" id="PS50090">
    <property type="entry name" value="MYB_LIKE"/>
    <property type="match status" value="2"/>
</dbReference>
<dbReference type="SMART" id="SM00717">
    <property type="entry name" value="SANT"/>
    <property type="match status" value="2"/>
</dbReference>
<feature type="repeat" description="PPR" evidence="7">
    <location>
        <begin position="454"/>
        <end position="488"/>
    </location>
</feature>
<dbReference type="PANTHER" id="PTHR47926:SF454">
    <property type="entry name" value="REPEAT-CONTAINING PROTEIN, PUTATIVE-RELATED"/>
    <property type="match status" value="1"/>
</dbReference>
<dbReference type="Pfam" id="PF13041">
    <property type="entry name" value="PPR_2"/>
    <property type="match status" value="3"/>
</dbReference>
<feature type="repeat" description="PPR" evidence="7">
    <location>
        <begin position="556"/>
        <end position="590"/>
    </location>
</feature>
<dbReference type="Proteomes" id="UP000734854">
    <property type="component" value="Unassembled WGS sequence"/>
</dbReference>